<sequence>MQVHADSSNFAAGVGKKEAYEQVIEQATALFDGQRNWVCIPKNKKIIKQEHNTSNTASLLWHALHALPRPSSAVNWAGFYVLDPSASSTGKQQLILGPFQGKVACQTIAFGRGVCGAAAASGRTQLVPDVELFPGHIACDGESRSEVVVPILVEGKVVAIIDIDCAEPDGFDEVDREYLERLAGILGEGCDW</sequence>
<dbReference type="InterPro" id="IPR029016">
    <property type="entry name" value="GAF-like_dom_sf"/>
</dbReference>
<evidence type="ECO:0000313" key="3">
    <source>
        <dbReference type="EMBL" id="KAL1589185.1"/>
    </source>
</evidence>
<dbReference type="InterPro" id="IPR003018">
    <property type="entry name" value="GAF"/>
</dbReference>
<feature type="domain" description="GAF" evidence="2">
    <location>
        <begin position="58"/>
        <end position="187"/>
    </location>
</feature>
<dbReference type="SUPFAM" id="SSF55781">
    <property type="entry name" value="GAF domain-like"/>
    <property type="match status" value="1"/>
</dbReference>
<dbReference type="PANTHER" id="PTHR21021">
    <property type="entry name" value="GAF/PUTATIVE CYTOSKELETAL PROTEIN"/>
    <property type="match status" value="1"/>
</dbReference>
<reference evidence="3 4" key="1">
    <citation type="journal article" date="2020" name="Microbiol. Resour. Announc.">
        <title>Draft Genome Sequence of a Cladosporium Species Isolated from the Mesophotic Ascidian Didemnum maculosum.</title>
        <authorList>
            <person name="Gioti A."/>
            <person name="Siaperas R."/>
            <person name="Nikolaivits E."/>
            <person name="Le Goff G."/>
            <person name="Ouazzani J."/>
            <person name="Kotoulas G."/>
            <person name="Topakas E."/>
        </authorList>
    </citation>
    <scope>NUCLEOTIDE SEQUENCE [LARGE SCALE GENOMIC DNA]</scope>
    <source>
        <strain evidence="3 4">TM138-S3</strain>
    </source>
</reference>
<protein>
    <recommendedName>
        <fullName evidence="2">GAF domain-containing protein</fullName>
    </recommendedName>
</protein>
<name>A0AB34KWI7_9PEZI</name>
<dbReference type="GO" id="GO:0033745">
    <property type="term" value="F:L-methionine-(R)-S-oxide reductase activity"/>
    <property type="evidence" value="ECO:0007669"/>
    <property type="project" value="TreeGrafter"/>
</dbReference>
<comment type="caution">
    <text evidence="3">The sequence shown here is derived from an EMBL/GenBank/DDBJ whole genome shotgun (WGS) entry which is preliminary data.</text>
</comment>
<dbReference type="RefSeq" id="XP_069232290.1">
    <property type="nucleotide sequence ID" value="XM_069370801.1"/>
</dbReference>
<keyword evidence="4" id="KW-1185">Reference proteome</keyword>
<proteinExistence type="inferred from homology"/>
<dbReference type="AlphaFoldDB" id="A0AB34KWI7"/>
<dbReference type="InterPro" id="IPR000614">
    <property type="entry name" value="FRMsr_CS"/>
</dbReference>
<dbReference type="PANTHER" id="PTHR21021:SF15">
    <property type="entry name" value="FREE METHIONINE-R-SULFOXIDE REDUCTASE"/>
    <property type="match status" value="1"/>
</dbReference>
<comment type="similarity">
    <text evidence="1">Belongs to the free Met sulfoxide reductase family.</text>
</comment>
<dbReference type="Pfam" id="PF13185">
    <property type="entry name" value="GAF_2"/>
    <property type="match status" value="1"/>
</dbReference>
<gene>
    <name evidence="3" type="ORF">WHR41_02195</name>
</gene>
<dbReference type="PROSITE" id="PS01320">
    <property type="entry name" value="UPF0067"/>
    <property type="match status" value="1"/>
</dbReference>
<accession>A0AB34KWI7</accession>
<dbReference type="InterPro" id="IPR051330">
    <property type="entry name" value="Phosphatase_reg/MetRdx"/>
</dbReference>
<evidence type="ECO:0000313" key="4">
    <source>
        <dbReference type="Proteomes" id="UP000803884"/>
    </source>
</evidence>
<evidence type="ECO:0000259" key="2">
    <source>
        <dbReference type="Pfam" id="PF13185"/>
    </source>
</evidence>
<dbReference type="EMBL" id="JAAQHG020000005">
    <property type="protein sequence ID" value="KAL1589185.1"/>
    <property type="molecule type" value="Genomic_DNA"/>
</dbReference>
<dbReference type="FunFam" id="3.30.450.40:FF:000048">
    <property type="entry name" value="Free methionine-R-sulfoxide reductase"/>
    <property type="match status" value="1"/>
</dbReference>
<dbReference type="Gene3D" id="3.30.450.40">
    <property type="match status" value="1"/>
</dbReference>
<dbReference type="Proteomes" id="UP000803884">
    <property type="component" value="Unassembled WGS sequence"/>
</dbReference>
<dbReference type="GeneID" id="96003639"/>
<dbReference type="GO" id="GO:0005829">
    <property type="term" value="C:cytosol"/>
    <property type="evidence" value="ECO:0007669"/>
    <property type="project" value="TreeGrafter"/>
</dbReference>
<organism evidence="3 4">
    <name type="scientific">Cladosporium halotolerans</name>
    <dbReference type="NCBI Taxonomy" id="1052096"/>
    <lineage>
        <taxon>Eukaryota</taxon>
        <taxon>Fungi</taxon>
        <taxon>Dikarya</taxon>
        <taxon>Ascomycota</taxon>
        <taxon>Pezizomycotina</taxon>
        <taxon>Dothideomycetes</taxon>
        <taxon>Dothideomycetidae</taxon>
        <taxon>Cladosporiales</taxon>
        <taxon>Cladosporiaceae</taxon>
        <taxon>Cladosporium</taxon>
    </lineage>
</organism>
<evidence type="ECO:0000256" key="1">
    <source>
        <dbReference type="ARBA" id="ARBA00038454"/>
    </source>
</evidence>